<name>A0A386ZDC0_9NOCA</name>
<dbReference type="KEGG" id="nyu:D7D52_16035"/>
<dbReference type="OrthoDB" id="4377297at2"/>
<dbReference type="AlphaFoldDB" id="A0A386ZDC0"/>
<accession>A0A386ZDC0</accession>
<gene>
    <name evidence="1" type="ORF">D7D52_16035</name>
</gene>
<organism evidence="1 2">
    <name type="scientific">Nocardia yunnanensis</name>
    <dbReference type="NCBI Taxonomy" id="2382165"/>
    <lineage>
        <taxon>Bacteria</taxon>
        <taxon>Bacillati</taxon>
        <taxon>Actinomycetota</taxon>
        <taxon>Actinomycetes</taxon>
        <taxon>Mycobacteriales</taxon>
        <taxon>Nocardiaceae</taxon>
        <taxon>Nocardia</taxon>
    </lineage>
</organism>
<protein>
    <submittedName>
        <fullName evidence="1">Uncharacterized protein</fullName>
    </submittedName>
</protein>
<evidence type="ECO:0000313" key="1">
    <source>
        <dbReference type="EMBL" id="AYF75124.1"/>
    </source>
</evidence>
<dbReference type="Proteomes" id="UP000267164">
    <property type="component" value="Chromosome"/>
</dbReference>
<reference evidence="1 2" key="1">
    <citation type="submission" date="2018-09" db="EMBL/GenBank/DDBJ databases">
        <title>Nocardia yunnanensis sp. nov., an actinomycete isolated from a soil sample.</title>
        <authorList>
            <person name="Zhang J."/>
        </authorList>
    </citation>
    <scope>NUCLEOTIDE SEQUENCE [LARGE SCALE GENOMIC DNA]</scope>
    <source>
        <strain evidence="1 2">CFHS0054</strain>
    </source>
</reference>
<dbReference type="EMBL" id="CP032568">
    <property type="protein sequence ID" value="AYF75124.1"/>
    <property type="molecule type" value="Genomic_DNA"/>
</dbReference>
<sequence>MNSELAAAAFGATPERAATGLPVAADAGESWLRAVALGGVGHYAAARAELARLRRVTTDPALLSLTHSTEGSLLRQLGWHAAAAVADGRAAALVLPTAGGRTPVPAVTPAEIRHAEAVCDALTGLAADALGTLRPALAARLLNRCRTYLDVHLAGVETAWRPRLRLHWVSAETALSAPGAGLITAPPAGSVEPPSTDPADPARAHAAAAVALAERSPSLRHLVKSRLLLAAANAAAGDLDRSRALAIEVDRDCRDHDLLPLRWACAMLRSGVEPGGDGARDAAACARLLATRGGRLRSASEVLGPPRESARRP</sequence>
<keyword evidence="2" id="KW-1185">Reference proteome</keyword>
<proteinExistence type="predicted"/>
<evidence type="ECO:0000313" key="2">
    <source>
        <dbReference type="Proteomes" id="UP000267164"/>
    </source>
</evidence>